<proteinExistence type="predicted"/>
<dbReference type="InterPro" id="IPR036844">
    <property type="entry name" value="Hint_dom_sf"/>
</dbReference>
<dbReference type="Gene3D" id="2.170.16.10">
    <property type="entry name" value="Hedgehog/Intein (Hint) domain"/>
    <property type="match status" value="1"/>
</dbReference>
<evidence type="ECO:0000259" key="1">
    <source>
        <dbReference type="Pfam" id="PF13403"/>
    </source>
</evidence>
<protein>
    <submittedName>
        <fullName evidence="2">Hint domain-containing protein</fullName>
    </submittedName>
</protein>
<accession>A0ABZ1DZN8</accession>
<dbReference type="EMBL" id="CP135443">
    <property type="protein sequence ID" value="WRY33330.1"/>
    <property type="molecule type" value="Genomic_DNA"/>
</dbReference>
<dbReference type="Pfam" id="PF13403">
    <property type="entry name" value="Hint_2"/>
    <property type="match status" value="1"/>
</dbReference>
<dbReference type="PROSITE" id="PS00330">
    <property type="entry name" value="HEMOLYSIN_CALCIUM"/>
    <property type="match status" value="2"/>
</dbReference>
<evidence type="ECO:0000313" key="2">
    <source>
        <dbReference type="EMBL" id="WRY33330.1"/>
    </source>
</evidence>
<organism evidence="2 3">
    <name type="scientific">Thioclava litoralis</name>
    <dbReference type="NCBI Taxonomy" id="3076557"/>
    <lineage>
        <taxon>Bacteria</taxon>
        <taxon>Pseudomonadati</taxon>
        <taxon>Pseudomonadota</taxon>
        <taxon>Alphaproteobacteria</taxon>
        <taxon>Rhodobacterales</taxon>
        <taxon>Paracoccaceae</taxon>
        <taxon>Thioclava</taxon>
    </lineage>
</organism>
<dbReference type="RefSeq" id="WP_406720643.1">
    <property type="nucleotide sequence ID" value="NZ_CP135443.1"/>
</dbReference>
<evidence type="ECO:0000313" key="3">
    <source>
        <dbReference type="Proteomes" id="UP001623290"/>
    </source>
</evidence>
<feature type="domain" description="Hedgehog/Intein (Hint)" evidence="1">
    <location>
        <begin position="189"/>
        <end position="334"/>
    </location>
</feature>
<dbReference type="SUPFAM" id="SSF51120">
    <property type="entry name" value="beta-Roll"/>
    <property type="match status" value="1"/>
</dbReference>
<dbReference type="Gene3D" id="2.150.10.10">
    <property type="entry name" value="Serralysin-like metalloprotease, C-terminal"/>
    <property type="match status" value="1"/>
</dbReference>
<dbReference type="InterPro" id="IPR011049">
    <property type="entry name" value="Serralysin-like_metalloprot_C"/>
</dbReference>
<dbReference type="PRINTS" id="PR00313">
    <property type="entry name" value="CABNDNGRPT"/>
</dbReference>
<dbReference type="SUPFAM" id="SSF51294">
    <property type="entry name" value="Hedgehog/intein (Hint) domain"/>
    <property type="match status" value="1"/>
</dbReference>
<dbReference type="Proteomes" id="UP001623290">
    <property type="component" value="Chromosome"/>
</dbReference>
<dbReference type="Pfam" id="PF00353">
    <property type="entry name" value="HemolysinCabind"/>
    <property type="match status" value="1"/>
</dbReference>
<sequence>MTESLLGAWYDADGYDKDGYDKDGYDRSGCDKDGHCRPITGTNRSDVLVGSDGCDDVINGLGGNDLLKGLGGDDLLDGGAGCDTLLGGSGNDTLIGSGGDKLFGERDADTFILTGDSAGDIYVDGGWTGKDCDTLQYGQILKAGYELQTDWHYPEFCGNWGQSGVLKFYNCDTGKYITVHYCDIEHVVPCFTPGSMVATPYGEVLVEELKAGDKILTRDNGVQELVWSGRCELGRETLLRKPEQAPVMIGAGALGNGLPERDMFVSPNHRMLVTGERAQLYFEEYEVLVAAKYLVGLPGIVSAVVPSVSYIHFMCERHEIALVDGAWTESFQPGEVTLTTMGEAQKTEIFALFPELQTAANLTNFTSARRSLRRHEAALLLYA</sequence>
<reference evidence="2 3" key="1">
    <citation type="submission" date="2023-09" db="EMBL/GenBank/DDBJ databases">
        <title>Thioclava shenzhenensis sp. nov., a multidrug resistant bacteria-antagonizing species isolated from coastal seawater.</title>
        <authorList>
            <person name="Long M."/>
        </authorList>
    </citation>
    <scope>NUCLEOTIDE SEQUENCE [LARGE SCALE GENOMIC DNA]</scope>
    <source>
        <strain evidence="2 3">FTW29</strain>
    </source>
</reference>
<dbReference type="InterPro" id="IPR001343">
    <property type="entry name" value="Hemolysn_Ca-bd"/>
</dbReference>
<gene>
    <name evidence="2" type="ORF">RPE78_11655</name>
</gene>
<keyword evidence="3" id="KW-1185">Reference proteome</keyword>
<dbReference type="InterPro" id="IPR028992">
    <property type="entry name" value="Hedgehog/Intein_dom"/>
</dbReference>
<dbReference type="InterPro" id="IPR018511">
    <property type="entry name" value="Hemolysin-typ_Ca-bd_CS"/>
</dbReference>
<name>A0ABZ1DZN8_9RHOB</name>